<dbReference type="Gene3D" id="2.60.120.340">
    <property type="entry name" value="Nucleoplasmin core domain"/>
    <property type="match status" value="1"/>
</dbReference>
<dbReference type="EMBL" id="MU807708">
    <property type="protein sequence ID" value="KAJ3831183.1"/>
    <property type="molecule type" value="Genomic_DNA"/>
</dbReference>
<comment type="caution">
    <text evidence="3">The sequence shown here is derived from an EMBL/GenBank/DDBJ whole genome shotgun (WGS) entry which is preliminary data.</text>
</comment>
<protein>
    <recommendedName>
        <fullName evidence="2">Nucleoplasmin-like domain-containing protein</fullName>
    </recommendedName>
</protein>
<dbReference type="Proteomes" id="UP001163846">
    <property type="component" value="Unassembled WGS sequence"/>
</dbReference>
<dbReference type="InterPro" id="IPR041232">
    <property type="entry name" value="NPL"/>
</dbReference>
<feature type="region of interest" description="Disordered" evidence="1">
    <location>
        <begin position="132"/>
        <end position="196"/>
    </location>
</feature>
<sequence>MSSSFWARNIYPGEAVLIAPSQTLIVTNVALSREASDLGRTSLTLSYLLSNAKASPPVTICTLMVGRTDQLSTDLRFLKGGKYILQVEGPNPMSVVGFHDSAASFQAPTSAVPLRPSLGVGPGAEPHVAMVNPGTRDEADGMRGEATVTQTQSAGLPQPRPAGLQAQPRPAGLQTQPRPAGLQTQPRPDRNPSLDL</sequence>
<evidence type="ECO:0000313" key="3">
    <source>
        <dbReference type="EMBL" id="KAJ3831183.1"/>
    </source>
</evidence>
<feature type="compositionally biased region" description="Polar residues" evidence="1">
    <location>
        <begin position="173"/>
        <end position="186"/>
    </location>
</feature>
<evidence type="ECO:0000256" key="1">
    <source>
        <dbReference type="SAM" id="MobiDB-lite"/>
    </source>
</evidence>
<organism evidence="3 4">
    <name type="scientific">Lentinula raphanica</name>
    <dbReference type="NCBI Taxonomy" id="153919"/>
    <lineage>
        <taxon>Eukaryota</taxon>
        <taxon>Fungi</taxon>
        <taxon>Dikarya</taxon>
        <taxon>Basidiomycota</taxon>
        <taxon>Agaricomycotina</taxon>
        <taxon>Agaricomycetes</taxon>
        <taxon>Agaricomycetidae</taxon>
        <taxon>Agaricales</taxon>
        <taxon>Marasmiineae</taxon>
        <taxon>Omphalotaceae</taxon>
        <taxon>Lentinula</taxon>
    </lineage>
</organism>
<proteinExistence type="predicted"/>
<dbReference type="AlphaFoldDB" id="A0AA38NV39"/>
<name>A0AA38NV39_9AGAR</name>
<feature type="compositionally biased region" description="Basic and acidic residues" evidence="1">
    <location>
        <begin position="187"/>
        <end position="196"/>
    </location>
</feature>
<dbReference type="Pfam" id="PF17800">
    <property type="entry name" value="NPL"/>
    <property type="match status" value="1"/>
</dbReference>
<evidence type="ECO:0000313" key="4">
    <source>
        <dbReference type="Proteomes" id="UP001163846"/>
    </source>
</evidence>
<accession>A0AA38NV39</accession>
<reference evidence="3" key="1">
    <citation type="submission" date="2022-08" db="EMBL/GenBank/DDBJ databases">
        <authorList>
            <consortium name="DOE Joint Genome Institute"/>
            <person name="Min B."/>
            <person name="Riley R."/>
            <person name="Sierra-Patev S."/>
            <person name="Naranjo-Ortiz M."/>
            <person name="Looney B."/>
            <person name="Konkel Z."/>
            <person name="Slot J.C."/>
            <person name="Sakamoto Y."/>
            <person name="Steenwyk J.L."/>
            <person name="Rokas A."/>
            <person name="Carro J."/>
            <person name="Camarero S."/>
            <person name="Ferreira P."/>
            <person name="Molpeceres G."/>
            <person name="Ruiz-Duenas F.J."/>
            <person name="Serrano A."/>
            <person name="Henrissat B."/>
            <person name="Drula E."/>
            <person name="Hughes K.W."/>
            <person name="Mata J.L."/>
            <person name="Ishikawa N.K."/>
            <person name="Vargas-Isla R."/>
            <person name="Ushijima S."/>
            <person name="Smith C.A."/>
            <person name="Ahrendt S."/>
            <person name="Andreopoulos W."/>
            <person name="He G."/>
            <person name="Labutti K."/>
            <person name="Lipzen A."/>
            <person name="Ng V."/>
            <person name="Sandor L."/>
            <person name="Barry K."/>
            <person name="Martinez A.T."/>
            <person name="Xiao Y."/>
            <person name="Gibbons J.G."/>
            <person name="Terashima K."/>
            <person name="Hibbett D.S."/>
            <person name="Grigoriev I.V."/>
        </authorList>
    </citation>
    <scope>NUCLEOTIDE SEQUENCE</scope>
    <source>
        <strain evidence="3">TFB9207</strain>
    </source>
</reference>
<evidence type="ECO:0000259" key="2">
    <source>
        <dbReference type="Pfam" id="PF17800"/>
    </source>
</evidence>
<feature type="domain" description="Nucleoplasmin-like" evidence="2">
    <location>
        <begin position="5"/>
        <end position="98"/>
    </location>
</feature>
<gene>
    <name evidence="3" type="ORF">F5878DRAFT_667823</name>
</gene>
<keyword evidence="4" id="KW-1185">Reference proteome</keyword>